<dbReference type="EMBL" id="BGPR01001320">
    <property type="protein sequence ID" value="GBM51051.1"/>
    <property type="molecule type" value="Genomic_DNA"/>
</dbReference>
<organism evidence="2 3">
    <name type="scientific">Araneus ventricosus</name>
    <name type="common">Orbweaver spider</name>
    <name type="synonym">Epeira ventricosa</name>
    <dbReference type="NCBI Taxonomy" id="182803"/>
    <lineage>
        <taxon>Eukaryota</taxon>
        <taxon>Metazoa</taxon>
        <taxon>Ecdysozoa</taxon>
        <taxon>Arthropoda</taxon>
        <taxon>Chelicerata</taxon>
        <taxon>Arachnida</taxon>
        <taxon>Araneae</taxon>
        <taxon>Araneomorphae</taxon>
        <taxon>Entelegynae</taxon>
        <taxon>Araneoidea</taxon>
        <taxon>Araneidae</taxon>
        <taxon>Araneus</taxon>
    </lineage>
</organism>
<name>A0A4Y2GCD5_ARAVE</name>
<comment type="caution">
    <text evidence="2">The sequence shown here is derived from an EMBL/GenBank/DDBJ whole genome shotgun (WGS) entry which is preliminary data.</text>
</comment>
<protein>
    <submittedName>
        <fullName evidence="2">Uncharacterized protein</fullName>
    </submittedName>
</protein>
<evidence type="ECO:0000313" key="3">
    <source>
        <dbReference type="Proteomes" id="UP000499080"/>
    </source>
</evidence>
<keyword evidence="3" id="KW-1185">Reference proteome</keyword>
<dbReference type="Proteomes" id="UP000499080">
    <property type="component" value="Unassembled WGS sequence"/>
</dbReference>
<evidence type="ECO:0000256" key="1">
    <source>
        <dbReference type="SAM" id="MobiDB-lite"/>
    </source>
</evidence>
<feature type="region of interest" description="Disordered" evidence="1">
    <location>
        <begin position="100"/>
        <end position="124"/>
    </location>
</feature>
<proteinExistence type="predicted"/>
<evidence type="ECO:0000313" key="2">
    <source>
        <dbReference type="EMBL" id="GBM51051.1"/>
    </source>
</evidence>
<accession>A0A4Y2GCD5</accession>
<reference evidence="2 3" key="1">
    <citation type="journal article" date="2019" name="Sci. Rep.">
        <title>Orb-weaving spider Araneus ventricosus genome elucidates the spidroin gene catalogue.</title>
        <authorList>
            <person name="Kono N."/>
            <person name="Nakamura H."/>
            <person name="Ohtoshi R."/>
            <person name="Moran D.A.P."/>
            <person name="Shinohara A."/>
            <person name="Yoshida Y."/>
            <person name="Fujiwara M."/>
            <person name="Mori M."/>
            <person name="Tomita M."/>
            <person name="Arakawa K."/>
        </authorList>
    </citation>
    <scope>NUCLEOTIDE SEQUENCE [LARGE SCALE GENOMIC DNA]</scope>
</reference>
<gene>
    <name evidence="2" type="ORF">AVEN_123866_1</name>
</gene>
<sequence>MIRNHRRDIRKFTDTRTCGSKTKGIPIVIPAIANRASAAWASDVSRKKGRHGSSNTEVGVLITIIGHGPTPSEGTFRHRSEVTQSTPLLCPPMKRKPVYLSDNVPMVPSGHSSNEGYSGNDVYK</sequence>
<dbReference type="AlphaFoldDB" id="A0A4Y2GCD5"/>